<sequence length="310" mass="33371">MREQQPERGRRAGRRAAEGNAARAPRHEAVGRYRPATAGAGTSGLGATGVGTTAQLPAQAATATLTATRPAAPARRRGGILNAIIGVIGELLITAGIVVGLFIVWQVYWTDLGANRDQAQQIENVNKQWGDPRGATKVGTPRTDAPPAADHVNRTGDLEGIIYIPRFGTDWRYTVKYGVDLEAVVDTGSFGHYPDTQYVGEVGNYAITAHRQTYGAAMRDVPELQPGDPIIVQTKNAYYVYKVGEHEVVPPTQVGVLAPVPNHPEEAPTQRILTITTCHPPFVSSDRWITYATLDHWVDAAEGAPAELVK</sequence>
<evidence type="ECO:0000256" key="4">
    <source>
        <dbReference type="SAM" id="Phobius"/>
    </source>
</evidence>
<evidence type="ECO:0000313" key="7">
    <source>
        <dbReference type="Proteomes" id="UP001284901"/>
    </source>
</evidence>
<keyword evidence="4" id="KW-0812">Transmembrane</keyword>
<feature type="transmembrane region" description="Helical" evidence="4">
    <location>
        <begin position="79"/>
        <end position="108"/>
    </location>
</feature>
<reference evidence="5 7" key="1">
    <citation type="submission" date="2023-10" db="EMBL/GenBank/DDBJ databases">
        <title>Whole Genome based description of the genera Actinobaculum and Actinotignum reveals a complex phylogenetic relationship within the species included in the genus Actinotignum.</title>
        <authorList>
            <person name="Jensen C.S."/>
            <person name="Dargis R."/>
            <person name="Kemp M."/>
            <person name="Christensen J.J."/>
        </authorList>
    </citation>
    <scope>NUCLEOTIDE SEQUENCE</scope>
    <source>
        <strain evidence="6 7">SLA_B089</strain>
        <strain evidence="5">SLA_B245</strain>
    </source>
</reference>
<keyword evidence="4" id="KW-1133">Transmembrane helix</keyword>
<feature type="compositionally biased region" description="Basic and acidic residues" evidence="3">
    <location>
        <begin position="1"/>
        <end position="10"/>
    </location>
</feature>
<evidence type="ECO:0000256" key="2">
    <source>
        <dbReference type="PIRSR" id="PIRSR605754-1"/>
    </source>
</evidence>
<evidence type="ECO:0000313" key="6">
    <source>
        <dbReference type="EMBL" id="MDY5146867.1"/>
    </source>
</evidence>
<feature type="region of interest" description="Disordered" evidence="3">
    <location>
        <begin position="1"/>
        <end position="45"/>
    </location>
</feature>
<gene>
    <name evidence="5" type="ORF">R6G74_08255</name>
    <name evidence="6" type="ORF">R6P33_07555</name>
</gene>
<dbReference type="InterPro" id="IPR023365">
    <property type="entry name" value="Sortase_dom-sf"/>
</dbReference>
<accession>A0AAW9HKG3</accession>
<name>A0AAW9HKG3_9ACTO</name>
<keyword evidence="4" id="KW-0472">Membrane</keyword>
<dbReference type="EMBL" id="JAWNFV010000019">
    <property type="protein sequence ID" value="MDY5141295.1"/>
    <property type="molecule type" value="Genomic_DNA"/>
</dbReference>
<feature type="active site" description="Acyl-thioester intermediate" evidence="2">
    <location>
        <position position="278"/>
    </location>
</feature>
<dbReference type="SUPFAM" id="SSF63817">
    <property type="entry name" value="Sortase"/>
    <property type="match status" value="1"/>
</dbReference>
<dbReference type="RefSeq" id="WP_101595757.1">
    <property type="nucleotide sequence ID" value="NZ_CAUPFC010000033.1"/>
</dbReference>
<dbReference type="InterPro" id="IPR005754">
    <property type="entry name" value="Sortase"/>
</dbReference>
<dbReference type="AlphaFoldDB" id="A0AAW9HKG3"/>
<comment type="caution">
    <text evidence="5">The sequence shown here is derived from an EMBL/GenBank/DDBJ whole genome shotgun (WGS) entry which is preliminary data.</text>
</comment>
<dbReference type="GO" id="GO:0016787">
    <property type="term" value="F:hydrolase activity"/>
    <property type="evidence" value="ECO:0007669"/>
    <property type="project" value="UniProtKB-KW"/>
</dbReference>
<dbReference type="InterPro" id="IPR053465">
    <property type="entry name" value="Sortase_Class_E"/>
</dbReference>
<dbReference type="Proteomes" id="UP001288320">
    <property type="component" value="Unassembled WGS sequence"/>
</dbReference>
<evidence type="ECO:0000256" key="3">
    <source>
        <dbReference type="SAM" id="MobiDB-lite"/>
    </source>
</evidence>
<protein>
    <submittedName>
        <fullName evidence="5">Class E sortase</fullName>
    </submittedName>
</protein>
<dbReference type="Gene3D" id="2.40.260.10">
    <property type="entry name" value="Sortase"/>
    <property type="match status" value="1"/>
</dbReference>
<evidence type="ECO:0000256" key="1">
    <source>
        <dbReference type="ARBA" id="ARBA00022801"/>
    </source>
</evidence>
<dbReference type="Pfam" id="PF04203">
    <property type="entry name" value="Sortase"/>
    <property type="match status" value="1"/>
</dbReference>
<dbReference type="CDD" id="cd05830">
    <property type="entry name" value="Sortase_E"/>
    <property type="match status" value="1"/>
</dbReference>
<dbReference type="InterPro" id="IPR042003">
    <property type="entry name" value="Sortase_E"/>
</dbReference>
<evidence type="ECO:0000313" key="5">
    <source>
        <dbReference type="EMBL" id="MDY5141295.1"/>
    </source>
</evidence>
<dbReference type="NCBIfam" id="NF033747">
    <property type="entry name" value="class_E_sortase"/>
    <property type="match status" value="1"/>
</dbReference>
<dbReference type="Proteomes" id="UP001284901">
    <property type="component" value="Unassembled WGS sequence"/>
</dbReference>
<dbReference type="EMBL" id="JAWNFY010000021">
    <property type="protein sequence ID" value="MDY5146867.1"/>
    <property type="molecule type" value="Genomic_DNA"/>
</dbReference>
<feature type="active site" description="Proton donor/acceptor" evidence="2">
    <location>
        <position position="210"/>
    </location>
</feature>
<keyword evidence="7" id="KW-1185">Reference proteome</keyword>
<keyword evidence="1" id="KW-0378">Hydrolase</keyword>
<proteinExistence type="predicted"/>
<dbReference type="GeneID" id="92813296"/>
<evidence type="ECO:0000313" key="8">
    <source>
        <dbReference type="Proteomes" id="UP001288320"/>
    </source>
</evidence>
<organism evidence="5 8">
    <name type="scientific">Actinotignum timonense</name>
    <dbReference type="NCBI Taxonomy" id="1870995"/>
    <lineage>
        <taxon>Bacteria</taxon>
        <taxon>Bacillati</taxon>
        <taxon>Actinomycetota</taxon>
        <taxon>Actinomycetes</taxon>
        <taxon>Actinomycetales</taxon>
        <taxon>Actinomycetaceae</taxon>
        <taxon>Actinotignum</taxon>
    </lineage>
</organism>